<name>A0A2S8B5P1_9SPHN</name>
<dbReference type="SUPFAM" id="SSF56300">
    <property type="entry name" value="Metallo-dependent phosphatases"/>
    <property type="match status" value="1"/>
</dbReference>
<sequence length="523" mass="58201">MLNRRHFLATATLAGLSAPAILRAEAGFFRDFPFSLGVAAGDPASDGFVIWTRLAPDAMTPHGGMPLVNVPVEWEVAEDSGFRTIAAKGTDLARPELGHSVHVEVAGLKPDRPYYYRFTAGGERSLRGRARTLPMVGARADALKFGVCGCQHYESGFYGAYRHLAREELAFVYHYGDFIYEYQQDYLFPDGLPVRPVRKYALRGLQDLSDFRTAYTQTLLDIDMQAARSVHAFISSFDDHEIRNDWVSDHDDWKMGLDGNDPEAAPPEIFMLRRQAAFQAWYEHMPVRKALLPRGGFIAANRELRYGDLMAMQVLDTRQYRDNQPCGDGFKPACPEVFAKDAEVLGKAQEDWLARNLAKGGATWNGIAQQVTMMSLDRRRNEDEPKKILNLDGWAGYEAPRERILSRFAGLKNAVVLTGDEHQNFCGDLILKDKVVGAEFVGTSISSGGDGSDLRKGTDVFLKLNPELKFANDQRGYMVCEVGREAWQTHFMVVDKVTAPVNTLSKRATGVVENGVAGIKMSA</sequence>
<evidence type="ECO:0000259" key="1">
    <source>
        <dbReference type="Pfam" id="PF09423"/>
    </source>
</evidence>
<comment type="caution">
    <text evidence="3">The sequence shown here is derived from an EMBL/GenBank/DDBJ whole genome shotgun (WGS) entry which is preliminary data.</text>
</comment>
<reference evidence="4" key="1">
    <citation type="submission" date="2017-11" db="EMBL/GenBank/DDBJ databases">
        <title>The complete genome sequence of Sphingopyxis pomeranensis sp. nov. strain WS5A3p.</title>
        <authorList>
            <person name="Kaminski M.A."/>
        </authorList>
    </citation>
    <scope>NUCLEOTIDE SEQUENCE [LARGE SCALE GENOMIC DNA]</scope>
    <source>
        <strain evidence="4">WS5A3p</strain>
    </source>
</reference>
<protein>
    <submittedName>
        <fullName evidence="3">Alkaline phosphatase</fullName>
    </submittedName>
</protein>
<dbReference type="InterPro" id="IPR032093">
    <property type="entry name" value="PhoD_N"/>
</dbReference>
<dbReference type="PROSITE" id="PS51318">
    <property type="entry name" value="TAT"/>
    <property type="match status" value="1"/>
</dbReference>
<dbReference type="InterPro" id="IPR052900">
    <property type="entry name" value="Phospholipid_Metab_Enz"/>
</dbReference>
<dbReference type="Gene3D" id="3.60.21.70">
    <property type="entry name" value="PhoD-like phosphatase"/>
    <property type="match status" value="1"/>
</dbReference>
<proteinExistence type="predicted"/>
<feature type="domain" description="Phospholipase D N-terminal" evidence="2">
    <location>
        <begin position="36"/>
        <end position="132"/>
    </location>
</feature>
<keyword evidence="4" id="KW-1185">Reference proteome</keyword>
<dbReference type="RefSeq" id="WP_105997967.1">
    <property type="nucleotide sequence ID" value="NZ_CM009578.1"/>
</dbReference>
<evidence type="ECO:0000259" key="2">
    <source>
        <dbReference type="Pfam" id="PF16655"/>
    </source>
</evidence>
<feature type="domain" description="PhoD-like phosphatase metallophosphatase" evidence="1">
    <location>
        <begin position="145"/>
        <end position="491"/>
    </location>
</feature>
<dbReference type="InterPro" id="IPR006311">
    <property type="entry name" value="TAT_signal"/>
</dbReference>
<dbReference type="Proteomes" id="UP000238954">
    <property type="component" value="Chromosome"/>
</dbReference>
<dbReference type="InterPro" id="IPR029052">
    <property type="entry name" value="Metallo-depent_PP-like"/>
</dbReference>
<evidence type="ECO:0000313" key="4">
    <source>
        <dbReference type="Proteomes" id="UP000238954"/>
    </source>
</evidence>
<dbReference type="InterPro" id="IPR038607">
    <property type="entry name" value="PhoD-like_sf"/>
</dbReference>
<dbReference type="CDD" id="cd07389">
    <property type="entry name" value="MPP_PhoD"/>
    <property type="match status" value="1"/>
</dbReference>
<dbReference type="EMBL" id="PHFW01000002">
    <property type="protein sequence ID" value="PQM27705.1"/>
    <property type="molecule type" value="Genomic_DNA"/>
</dbReference>
<dbReference type="PANTHER" id="PTHR43606:SF2">
    <property type="entry name" value="ALKALINE PHOSPHATASE FAMILY PROTEIN (AFU_ORTHOLOGUE AFUA_5G03860)"/>
    <property type="match status" value="1"/>
</dbReference>
<dbReference type="InterPro" id="IPR018946">
    <property type="entry name" value="PhoD-like_MPP"/>
</dbReference>
<dbReference type="AlphaFoldDB" id="A0A2S8B5P1"/>
<dbReference type="Gene3D" id="2.60.40.380">
    <property type="entry name" value="Purple acid phosphatase-like, N-terminal"/>
    <property type="match status" value="1"/>
</dbReference>
<accession>A0A2S8B5P1</accession>
<dbReference type="Pfam" id="PF09423">
    <property type="entry name" value="PhoD"/>
    <property type="match status" value="1"/>
</dbReference>
<organism evidence="3 4">
    <name type="scientific">Sphingopyxis lindanitolerans</name>
    <dbReference type="NCBI Taxonomy" id="2054227"/>
    <lineage>
        <taxon>Bacteria</taxon>
        <taxon>Pseudomonadati</taxon>
        <taxon>Pseudomonadota</taxon>
        <taxon>Alphaproteobacteria</taxon>
        <taxon>Sphingomonadales</taxon>
        <taxon>Sphingomonadaceae</taxon>
        <taxon>Sphingopyxis</taxon>
    </lineage>
</organism>
<dbReference type="Pfam" id="PF16655">
    <property type="entry name" value="PhoD_N"/>
    <property type="match status" value="1"/>
</dbReference>
<dbReference type="PANTHER" id="PTHR43606">
    <property type="entry name" value="PHOSPHATASE, PUTATIVE (AFU_ORTHOLOGUE AFUA_6G08710)-RELATED"/>
    <property type="match status" value="1"/>
</dbReference>
<dbReference type="OrthoDB" id="327733at2"/>
<gene>
    <name evidence="3" type="ORF">CVO77_03815</name>
</gene>
<evidence type="ECO:0000313" key="3">
    <source>
        <dbReference type="EMBL" id="PQM27705.1"/>
    </source>
</evidence>